<accession>A0A7S1EQH1</accession>
<dbReference type="EMBL" id="HBFP01003163">
    <property type="protein sequence ID" value="CAD8817862.1"/>
    <property type="molecule type" value="Transcribed_RNA"/>
</dbReference>
<reference evidence="2" key="1">
    <citation type="submission" date="2021-01" db="EMBL/GenBank/DDBJ databases">
        <authorList>
            <person name="Corre E."/>
            <person name="Pelletier E."/>
            <person name="Niang G."/>
            <person name="Scheremetjew M."/>
            <person name="Finn R."/>
            <person name="Kale V."/>
            <person name="Holt S."/>
            <person name="Cochrane G."/>
            <person name="Meng A."/>
            <person name="Brown T."/>
            <person name="Cohen L."/>
        </authorList>
    </citation>
    <scope>NUCLEOTIDE SEQUENCE</scope>
    <source>
        <strain evidence="2">CCMP3278</strain>
    </source>
</reference>
<feature type="transmembrane region" description="Helical" evidence="1">
    <location>
        <begin position="241"/>
        <end position="266"/>
    </location>
</feature>
<keyword evidence="1" id="KW-0812">Transmembrane</keyword>
<protein>
    <submittedName>
        <fullName evidence="2">Uncharacterized protein</fullName>
    </submittedName>
</protein>
<keyword evidence="1" id="KW-1133">Transmembrane helix</keyword>
<evidence type="ECO:0000256" key="1">
    <source>
        <dbReference type="SAM" id="Phobius"/>
    </source>
</evidence>
<keyword evidence="1" id="KW-0472">Membrane</keyword>
<evidence type="ECO:0000313" key="2">
    <source>
        <dbReference type="EMBL" id="CAD8817862.1"/>
    </source>
</evidence>
<organism evidence="2">
    <name type="scientific">Timspurckia oligopyrenoides</name>
    <dbReference type="NCBI Taxonomy" id="708627"/>
    <lineage>
        <taxon>Eukaryota</taxon>
        <taxon>Rhodophyta</taxon>
        <taxon>Bangiophyceae</taxon>
        <taxon>Porphyridiales</taxon>
        <taxon>Porphyridiaceae</taxon>
        <taxon>Timspurckia</taxon>
    </lineage>
</organism>
<gene>
    <name evidence="2" type="ORF">TOLI1172_LOCUS2251</name>
</gene>
<dbReference type="AlphaFoldDB" id="A0A7S1EQH1"/>
<name>A0A7S1EQH1_9RHOD</name>
<sequence>MMSLSVGFQAGGVFVLPSVGVGSNLSATQSTVKFRSASKSRSISSGIYELNYGTKKVTIRGQTLNAEPSSTDVSGDSEAASVKAGDVVLIARSFGEFRAGLIDSVDSSCTTADVILLELFQGSFYIRDQSSAREFARVKDMVPLKNAKAVLDGFSIPDASFSEAEKQLTEGKKQVSAERNQEKVIPKEKPKTSVVSKRSAVIAAALSVPLSAIFYAFHKSMVDTYAQTAPASSQEQLSQKILLALTFGASALTEFAGISLLLWAIISPAPSSDASSTD</sequence>
<feature type="transmembrane region" description="Helical" evidence="1">
    <location>
        <begin position="199"/>
        <end position="217"/>
    </location>
</feature>
<proteinExistence type="predicted"/>